<keyword evidence="3" id="KW-1185">Reference proteome</keyword>
<dbReference type="AlphaFoldDB" id="A0A345JRM5"/>
<keyword evidence="1" id="KW-0472">Membrane</keyword>
<dbReference type="SUPFAM" id="SSF56059">
    <property type="entry name" value="Glutathione synthetase ATP-binding domain-like"/>
    <property type="match status" value="1"/>
</dbReference>
<name>A0A345JRM5_9GAMM</name>
<keyword evidence="1" id="KW-0812">Transmembrane</keyword>
<evidence type="ECO:0000256" key="1">
    <source>
        <dbReference type="SAM" id="Phobius"/>
    </source>
</evidence>
<sequence length="411" mass="48529">MTQKKIRNIISRIIATRQPSFIISYKYLIKPKDNYIKTHRAIFLKSFSQLNLAVINILATFRWVGYFAWISCYRIAKNTTTERLNEAAIKNRFFLFFTLLKLSLVNFIAPQYYFKYKLYKYNPFEFFYGKENTPLHIYSDRNIDNSIKYAKLISDKYAFLQFLEKHNIQINYSHKTSITEILAHPEIIFKKQKIFCKPNIANRSIGSLCINYKNSEYELITLVDKKIVTGRSAILKFLENYYTKNQEILVETFFEDADYIKNLSQHLTDTTTMRIITASIETSNLAPQAIYAQLEIPILENNNKQQFYNILPLNINTLDIDLTNIPEFKGKAKFENIQIPKPLKEKIKFAINKCIKAHKQLSMRAIAFDIIISPNEIVIIEANYNWDIEILYRAFNYNQKDHIAKIWLENL</sequence>
<evidence type="ECO:0008006" key="4">
    <source>
        <dbReference type="Google" id="ProtNLM"/>
    </source>
</evidence>
<evidence type="ECO:0000313" key="2">
    <source>
        <dbReference type="EMBL" id="AXH29971.1"/>
    </source>
</evidence>
<dbReference type="Gene3D" id="3.30.470.20">
    <property type="entry name" value="ATP-grasp fold, B domain"/>
    <property type="match status" value="1"/>
</dbReference>
<feature type="transmembrane region" description="Helical" evidence="1">
    <location>
        <begin position="93"/>
        <end position="114"/>
    </location>
</feature>
<reference evidence="2 3" key="1">
    <citation type="submission" date="2017-07" db="EMBL/GenBank/DDBJ databases">
        <title>Complete genome sequences and comparative analysis of the novel pathogen Francisella opportunistica.</title>
        <authorList>
            <person name="Dietrich E.A."/>
            <person name="Kingry L.C."/>
            <person name="Petersen J.M."/>
        </authorList>
    </citation>
    <scope>NUCLEOTIDE SEQUENCE [LARGE SCALE GENOMIC DNA]</scope>
    <source>
        <strain evidence="2 3">14-2155</strain>
    </source>
</reference>
<organism evidence="2 3">
    <name type="scientific">Francisella opportunistica</name>
    <dbReference type="NCBI Taxonomy" id="2016517"/>
    <lineage>
        <taxon>Bacteria</taxon>
        <taxon>Pseudomonadati</taxon>
        <taxon>Pseudomonadota</taxon>
        <taxon>Gammaproteobacteria</taxon>
        <taxon>Thiotrichales</taxon>
        <taxon>Francisellaceae</taxon>
        <taxon>Francisella</taxon>
    </lineage>
</organism>
<proteinExistence type="predicted"/>
<dbReference type="RefSeq" id="WP_071629242.1">
    <property type="nucleotide sequence ID" value="NZ_CP022375.1"/>
</dbReference>
<dbReference type="Proteomes" id="UP000253862">
    <property type="component" value="Chromosome"/>
</dbReference>
<keyword evidence="1" id="KW-1133">Transmembrane helix</keyword>
<evidence type="ECO:0000313" key="3">
    <source>
        <dbReference type="Proteomes" id="UP000253862"/>
    </source>
</evidence>
<protein>
    <recommendedName>
        <fullName evidence="4">Alpha-L-glutamate ligase-related protein ATP-grasp domain-containing protein</fullName>
    </recommendedName>
</protein>
<feature type="transmembrane region" description="Helical" evidence="1">
    <location>
        <begin position="53"/>
        <end position="72"/>
    </location>
</feature>
<gene>
    <name evidence="2" type="ORF">CGC43_04925</name>
</gene>
<accession>A0A345JRM5</accession>
<dbReference type="EMBL" id="CP022375">
    <property type="protein sequence ID" value="AXH29971.1"/>
    <property type="molecule type" value="Genomic_DNA"/>
</dbReference>